<evidence type="ECO:0000313" key="1">
    <source>
        <dbReference type="EMBL" id="KAI4862309.1"/>
    </source>
</evidence>
<keyword evidence="2" id="KW-1185">Reference proteome</keyword>
<dbReference type="EMBL" id="MU393529">
    <property type="protein sequence ID" value="KAI4862309.1"/>
    <property type="molecule type" value="Genomic_DNA"/>
</dbReference>
<comment type="caution">
    <text evidence="1">The sequence shown here is derived from an EMBL/GenBank/DDBJ whole genome shotgun (WGS) entry which is preliminary data.</text>
</comment>
<organism evidence="1 2">
    <name type="scientific">Hypoxylon rubiginosum</name>
    <dbReference type="NCBI Taxonomy" id="110542"/>
    <lineage>
        <taxon>Eukaryota</taxon>
        <taxon>Fungi</taxon>
        <taxon>Dikarya</taxon>
        <taxon>Ascomycota</taxon>
        <taxon>Pezizomycotina</taxon>
        <taxon>Sordariomycetes</taxon>
        <taxon>Xylariomycetidae</taxon>
        <taxon>Xylariales</taxon>
        <taxon>Hypoxylaceae</taxon>
        <taxon>Hypoxylon</taxon>
    </lineage>
</organism>
<gene>
    <name evidence="1" type="ORF">F4820DRAFT_451137</name>
</gene>
<sequence length="685" mass="73670">MPIAINNGANDANGVGAERTPLCHIVTPVGMLGYGLQEFETTEALRRFVATGVPTAMILDSGSTDSGPDRLALGNMGSPRSAYVRDLRKLLKLAHEFHVPLIFSSAGSDGSDEHLQEILDIIEDLTKEEGTDAYSFKTVGIFSGIDKQLIKDRLRAGAISGCGACVPPLTEEDVDASIRVVAQMGPEPFIDAMAANPDFDVIAGGRAYDPAPYVAYCAYLAGVDMNDWSSPTVRRQVGGFTHMGKILECGGTCAEPKSHGATATVYEDGEFIISPLTPAARCTPVSVAAHTMYEKSRPDILHGPGGYFDLNTATYEQLEDQRSIRVKGSMFHFTRESGKPYQVKLEAGQIVGYRSLFMGSIRDPIMIKQLDSLTEVVKRYAADQHEHVPGTYEFDFHFYGKEDGNAEDASAQQSPEVFLIGEVLASSQELATSVASTGKIGITHGSYHGQKATSGNFAFGIGGKSVIELGPCSKFSMYHLMDLEDGEERLSLEGSETTPTHNGTNGNGVHKKQNRLFTQTVSVLGKADRSLPRSAAPTTTAARGGAKSSGQKNYFAKSVNGSTSNGHSKPARLGDLTKVVRSKNAGPYEITFDLIFESRDTYLKVKESGLLSAKAVASAYNLPESDIVWSGFFDPAQAFKATIPRIRAGKRTPGGSFMENDVHGSQQHLPLVNMKLPEELVATLV</sequence>
<evidence type="ECO:0000313" key="2">
    <source>
        <dbReference type="Proteomes" id="UP001497700"/>
    </source>
</evidence>
<proteinExistence type="predicted"/>
<reference evidence="1 2" key="1">
    <citation type="journal article" date="2022" name="New Phytol.">
        <title>Ecological generalism drives hyperdiversity of secondary metabolite gene clusters in xylarialean endophytes.</title>
        <authorList>
            <person name="Franco M.E.E."/>
            <person name="Wisecaver J.H."/>
            <person name="Arnold A.E."/>
            <person name="Ju Y.M."/>
            <person name="Slot J.C."/>
            <person name="Ahrendt S."/>
            <person name="Moore L.P."/>
            <person name="Eastman K.E."/>
            <person name="Scott K."/>
            <person name="Konkel Z."/>
            <person name="Mondo S.J."/>
            <person name="Kuo A."/>
            <person name="Hayes R.D."/>
            <person name="Haridas S."/>
            <person name="Andreopoulos B."/>
            <person name="Riley R."/>
            <person name="LaButti K."/>
            <person name="Pangilinan J."/>
            <person name="Lipzen A."/>
            <person name="Amirebrahimi M."/>
            <person name="Yan J."/>
            <person name="Adam C."/>
            <person name="Keymanesh K."/>
            <person name="Ng V."/>
            <person name="Louie K."/>
            <person name="Northen T."/>
            <person name="Drula E."/>
            <person name="Henrissat B."/>
            <person name="Hsieh H.M."/>
            <person name="Youens-Clark K."/>
            <person name="Lutzoni F."/>
            <person name="Miadlikowska J."/>
            <person name="Eastwood D.C."/>
            <person name="Hamelin R.C."/>
            <person name="Grigoriev I.V."/>
            <person name="U'Ren J.M."/>
        </authorList>
    </citation>
    <scope>NUCLEOTIDE SEQUENCE [LARGE SCALE GENOMIC DNA]</scope>
    <source>
        <strain evidence="1 2">CBS 119005</strain>
    </source>
</reference>
<dbReference type="Proteomes" id="UP001497700">
    <property type="component" value="Unassembled WGS sequence"/>
</dbReference>
<protein>
    <submittedName>
        <fullName evidence="1">Uncharacterized protein</fullName>
    </submittedName>
</protein>
<accession>A0ACB9YSJ8</accession>
<name>A0ACB9YSJ8_9PEZI</name>